<dbReference type="EMBL" id="JAPEUV010000088">
    <property type="protein sequence ID" value="KAJ4333785.1"/>
    <property type="molecule type" value="Genomic_DNA"/>
</dbReference>
<feature type="domain" description="Gfd2/YDR514C-like C-terminal" evidence="1">
    <location>
        <begin position="54"/>
        <end position="172"/>
    </location>
</feature>
<dbReference type="Proteomes" id="UP001140562">
    <property type="component" value="Unassembled WGS sequence"/>
</dbReference>
<keyword evidence="3" id="KW-1185">Reference proteome</keyword>
<gene>
    <name evidence="2" type="ORF">N0V87_007353</name>
</gene>
<evidence type="ECO:0000259" key="1">
    <source>
        <dbReference type="Pfam" id="PF21762"/>
    </source>
</evidence>
<dbReference type="InterPro" id="IPR048519">
    <property type="entry name" value="Gfd2/YDR514C-like_C"/>
</dbReference>
<evidence type="ECO:0000313" key="2">
    <source>
        <dbReference type="EMBL" id="KAJ4333785.1"/>
    </source>
</evidence>
<proteinExistence type="predicted"/>
<name>A0A9W8WVD8_9PLEO</name>
<dbReference type="PANTHER" id="PTHR28083">
    <property type="entry name" value="GOOD FOR FULL DBP5 ACTIVITY PROTEIN 2"/>
    <property type="match status" value="1"/>
</dbReference>
<dbReference type="OrthoDB" id="5953249at2759"/>
<accession>A0A9W8WVD8</accession>
<comment type="caution">
    <text evidence="2">The sequence shown here is derived from an EMBL/GenBank/DDBJ whole genome shotgun (WGS) entry which is preliminary data.</text>
</comment>
<dbReference type="GO" id="GO:0005634">
    <property type="term" value="C:nucleus"/>
    <property type="evidence" value="ECO:0007669"/>
    <property type="project" value="TreeGrafter"/>
</dbReference>
<organism evidence="2 3">
    <name type="scientific">Didymella glomerata</name>
    <dbReference type="NCBI Taxonomy" id="749621"/>
    <lineage>
        <taxon>Eukaryota</taxon>
        <taxon>Fungi</taxon>
        <taxon>Dikarya</taxon>
        <taxon>Ascomycota</taxon>
        <taxon>Pezizomycotina</taxon>
        <taxon>Dothideomycetes</taxon>
        <taxon>Pleosporomycetidae</taxon>
        <taxon>Pleosporales</taxon>
        <taxon>Pleosporineae</taxon>
        <taxon>Didymellaceae</taxon>
        <taxon>Didymella</taxon>
    </lineage>
</organism>
<protein>
    <recommendedName>
        <fullName evidence="1">Gfd2/YDR514C-like C-terminal domain-containing protein</fullName>
    </recommendedName>
</protein>
<dbReference type="PANTHER" id="PTHR28083:SF1">
    <property type="entry name" value="GOOD FOR FULL DBP5 ACTIVITY PROTEIN 2"/>
    <property type="match status" value="1"/>
</dbReference>
<dbReference type="AlphaFoldDB" id="A0A9W8WVD8"/>
<dbReference type="Pfam" id="PF21762">
    <property type="entry name" value="DEDDh_C"/>
    <property type="match status" value="1"/>
</dbReference>
<sequence length="274" mass="31196">MGQLQSYLKNIKDDAAILRHCLGLENLPDAPPLAENMIVVAFDTESWCHEPRNRYGNTRFFTIPEAERMLTKCFGWAIDKHRPELGNCPVLVLGHALRNDMPKLYEHVGFDIRRLGTMVHKIDSQVLASTVGYWMGQPISLKNLVNLMGFQYRDPHTANNDIGMTVVSAVQMVLFSHFKNNQTKSLQQVVDDLEKWSKSTPWNDLGGADKYCLRCNKRGHLKPRCYSKIEPCEYCLTSGELGRERIALGHETQKCLTFLKEEALAAIQARKQGF</sequence>
<dbReference type="InterPro" id="IPR040151">
    <property type="entry name" value="Gfd2/YDR514C-like"/>
</dbReference>
<reference evidence="2" key="1">
    <citation type="submission" date="2022-10" db="EMBL/GenBank/DDBJ databases">
        <title>Tapping the CABI collections for fungal endophytes: first genome assemblies for Collariella, Neodidymelliopsis, Ascochyta clinopodiicola, Didymella pomorum, Didymosphaeria variabile, Neocosmospora piperis and Neocucurbitaria cava.</title>
        <authorList>
            <person name="Hill R."/>
        </authorList>
    </citation>
    <scope>NUCLEOTIDE SEQUENCE</scope>
    <source>
        <strain evidence="2">IMI 360193</strain>
    </source>
</reference>
<evidence type="ECO:0000313" key="3">
    <source>
        <dbReference type="Proteomes" id="UP001140562"/>
    </source>
</evidence>